<reference evidence="1" key="1">
    <citation type="submission" date="2018-05" db="EMBL/GenBank/DDBJ databases">
        <authorList>
            <person name="Lanie J.A."/>
            <person name="Ng W.-L."/>
            <person name="Kazmierczak K.M."/>
            <person name="Andrzejewski T.M."/>
            <person name="Davidsen T.M."/>
            <person name="Wayne K.J."/>
            <person name="Tettelin H."/>
            <person name="Glass J.I."/>
            <person name="Rusch D."/>
            <person name="Podicherti R."/>
            <person name="Tsui H.-C.T."/>
            <person name="Winkler M.E."/>
        </authorList>
    </citation>
    <scope>NUCLEOTIDE SEQUENCE</scope>
</reference>
<organism evidence="1">
    <name type="scientific">marine metagenome</name>
    <dbReference type="NCBI Taxonomy" id="408172"/>
    <lineage>
        <taxon>unclassified sequences</taxon>
        <taxon>metagenomes</taxon>
        <taxon>ecological metagenomes</taxon>
    </lineage>
</organism>
<accession>A0A382B5W9</accession>
<sequence length="49" mass="5569">MPLVRTGPWAETFKTRVGKTGKKAKHCCLIKKFKDKLRQQALVLVMADP</sequence>
<dbReference type="AlphaFoldDB" id="A0A382B5W9"/>
<evidence type="ECO:0000313" key="1">
    <source>
        <dbReference type="EMBL" id="SVB09004.1"/>
    </source>
</evidence>
<name>A0A382B5W9_9ZZZZ</name>
<proteinExistence type="predicted"/>
<protein>
    <submittedName>
        <fullName evidence="1">Uncharacterized protein</fullName>
    </submittedName>
</protein>
<gene>
    <name evidence="1" type="ORF">METZ01_LOCUS161858</name>
</gene>
<dbReference type="EMBL" id="UINC01028285">
    <property type="protein sequence ID" value="SVB09004.1"/>
    <property type="molecule type" value="Genomic_DNA"/>
</dbReference>